<evidence type="ECO:0000256" key="5">
    <source>
        <dbReference type="PIRSR" id="PIRSR601461-1"/>
    </source>
</evidence>
<comment type="similarity">
    <text evidence="1 7">Belongs to the peptidase A1 family.</text>
</comment>
<keyword evidence="2 7" id="KW-0645">Protease</keyword>
<proteinExistence type="inferred from homology"/>
<dbReference type="CDD" id="cd06097">
    <property type="entry name" value="Aspergillopepsin_like"/>
    <property type="match status" value="1"/>
</dbReference>
<dbReference type="EMBL" id="JAQHRD010000001">
    <property type="protein sequence ID" value="KAJ6446737.1"/>
    <property type="molecule type" value="Genomic_DNA"/>
</dbReference>
<dbReference type="InterPro" id="IPR033121">
    <property type="entry name" value="PEPTIDASE_A1"/>
</dbReference>
<evidence type="ECO:0000256" key="3">
    <source>
        <dbReference type="ARBA" id="ARBA00022750"/>
    </source>
</evidence>
<protein>
    <submittedName>
        <fullName evidence="9">Malate/L-lactate dehydrogenase</fullName>
    </submittedName>
</protein>
<keyword evidence="10" id="KW-1185">Reference proteome</keyword>
<gene>
    <name evidence="9" type="ORF">O9K51_01510</name>
</gene>
<dbReference type="InterPro" id="IPR001969">
    <property type="entry name" value="Aspartic_peptidase_AS"/>
</dbReference>
<dbReference type="Pfam" id="PF00026">
    <property type="entry name" value="Asp"/>
    <property type="match status" value="1"/>
</dbReference>
<evidence type="ECO:0000256" key="4">
    <source>
        <dbReference type="ARBA" id="ARBA00022801"/>
    </source>
</evidence>
<dbReference type="InterPro" id="IPR021109">
    <property type="entry name" value="Peptidase_aspartic_dom_sf"/>
</dbReference>
<dbReference type="PRINTS" id="PR00792">
    <property type="entry name" value="PEPSIN"/>
</dbReference>
<comment type="caution">
    <text evidence="9">The sequence shown here is derived from an EMBL/GenBank/DDBJ whole genome shotgun (WGS) entry which is preliminary data.</text>
</comment>
<feature type="domain" description="Peptidase A1" evidence="8">
    <location>
        <begin position="143"/>
        <end position="452"/>
    </location>
</feature>
<evidence type="ECO:0000259" key="8">
    <source>
        <dbReference type="PROSITE" id="PS51767"/>
    </source>
</evidence>
<dbReference type="PANTHER" id="PTHR47966:SF2">
    <property type="entry name" value="ASPERGILLOPEPSIN-1-RELATED"/>
    <property type="match status" value="1"/>
</dbReference>
<evidence type="ECO:0000313" key="10">
    <source>
        <dbReference type="Proteomes" id="UP001163105"/>
    </source>
</evidence>
<dbReference type="Gene3D" id="2.40.70.10">
    <property type="entry name" value="Acid Proteases"/>
    <property type="match status" value="2"/>
</dbReference>
<feature type="disulfide bond" evidence="6">
    <location>
        <begin position="382"/>
        <end position="415"/>
    </location>
</feature>
<dbReference type="AlphaFoldDB" id="A0AB34G5G9"/>
<dbReference type="PANTHER" id="PTHR47966">
    <property type="entry name" value="BETA-SITE APP-CLEAVING ENZYME, ISOFORM A-RELATED"/>
    <property type="match status" value="1"/>
</dbReference>
<keyword evidence="4 7" id="KW-0378">Hydrolase</keyword>
<evidence type="ECO:0000256" key="1">
    <source>
        <dbReference type="ARBA" id="ARBA00007447"/>
    </source>
</evidence>
<name>A0AB34G5G9_9HYPO</name>
<dbReference type="InterPro" id="IPR001461">
    <property type="entry name" value="Aspartic_peptidase_A1"/>
</dbReference>
<evidence type="ECO:0000313" key="9">
    <source>
        <dbReference type="EMBL" id="KAJ6446737.1"/>
    </source>
</evidence>
<keyword evidence="6" id="KW-1015">Disulfide bond</keyword>
<sequence>MFARALSLFCYPPPGRNPSSSSSGGSIVDVPIMKASVAILALALLAEGAVHGPRVESAPSVKGNREGKTFSLAQVPNQNFKGLDVPAAFMKAHLRYGDALPAALSRAVKKDPALMTKFKALSPQVGETGTVQATPAEKFDSEYVVPVGFGTPPQVINVNLDTGSADLWVFSSKTNKQSVNGQTLYRPEDSSTAALQQNYTWSIKYGDESGASGVVYKDRVQVGQTYFDQQAVEAAVDVSQEIAADSFASGILGLSMSRANTVKPKAQLTYMDNIKKDLAMPVFTSNLRSQQPGNYNFGYINQSEYSGQIQYAKIDPQSPYWKVSLTGYQVGNSTGDFKALPWNAIVDTGTSLLLAPEDILKGYWGQVRGAAVDDKGMYVFPCEQTLPDFYFGIGQYRGFVPGAYINYGKVNDSTCFGGIQTSDKIGFAILGDVLLKAQFVVFDLGAMTVGFANKNL</sequence>
<feature type="active site" evidence="5">
    <location>
        <position position="161"/>
    </location>
</feature>
<keyword evidence="3 7" id="KW-0064">Aspartyl protease</keyword>
<dbReference type="GO" id="GO:0006508">
    <property type="term" value="P:proteolysis"/>
    <property type="evidence" value="ECO:0007669"/>
    <property type="project" value="UniProtKB-KW"/>
</dbReference>
<feature type="active site" evidence="5">
    <location>
        <position position="347"/>
    </location>
</feature>
<dbReference type="PROSITE" id="PS51767">
    <property type="entry name" value="PEPTIDASE_A1"/>
    <property type="match status" value="1"/>
</dbReference>
<evidence type="ECO:0000256" key="6">
    <source>
        <dbReference type="PIRSR" id="PIRSR601461-2"/>
    </source>
</evidence>
<accession>A0AB34G5G9</accession>
<dbReference type="GO" id="GO:0004190">
    <property type="term" value="F:aspartic-type endopeptidase activity"/>
    <property type="evidence" value="ECO:0007669"/>
    <property type="project" value="UniProtKB-KW"/>
</dbReference>
<dbReference type="SUPFAM" id="SSF50630">
    <property type="entry name" value="Acid proteases"/>
    <property type="match status" value="1"/>
</dbReference>
<dbReference type="InterPro" id="IPR034163">
    <property type="entry name" value="Aspergillopepsin-like_cat_dom"/>
</dbReference>
<evidence type="ECO:0000256" key="2">
    <source>
        <dbReference type="ARBA" id="ARBA00022670"/>
    </source>
</evidence>
<organism evidence="9 10">
    <name type="scientific">Purpureocillium lavendulum</name>
    <dbReference type="NCBI Taxonomy" id="1247861"/>
    <lineage>
        <taxon>Eukaryota</taxon>
        <taxon>Fungi</taxon>
        <taxon>Dikarya</taxon>
        <taxon>Ascomycota</taxon>
        <taxon>Pezizomycotina</taxon>
        <taxon>Sordariomycetes</taxon>
        <taxon>Hypocreomycetidae</taxon>
        <taxon>Hypocreales</taxon>
        <taxon>Ophiocordycipitaceae</taxon>
        <taxon>Purpureocillium</taxon>
    </lineage>
</organism>
<dbReference type="FunFam" id="2.40.70.10:FF:000026">
    <property type="entry name" value="Endothiapepsin"/>
    <property type="match status" value="1"/>
</dbReference>
<dbReference type="PROSITE" id="PS00141">
    <property type="entry name" value="ASP_PROTEASE"/>
    <property type="match status" value="1"/>
</dbReference>
<dbReference type="Proteomes" id="UP001163105">
    <property type="component" value="Unassembled WGS sequence"/>
</dbReference>
<reference evidence="9" key="1">
    <citation type="submission" date="2023-01" db="EMBL/GenBank/DDBJ databases">
        <title>The growth and conidiation of Purpureocillium lavendulum are regulated by nitrogen source and histone H3K14 acetylation.</title>
        <authorList>
            <person name="Tang P."/>
            <person name="Han J."/>
            <person name="Zhang C."/>
            <person name="Tang P."/>
            <person name="Qi F."/>
            <person name="Zhang K."/>
            <person name="Liang L."/>
        </authorList>
    </citation>
    <scope>NUCLEOTIDE SEQUENCE</scope>
    <source>
        <strain evidence="9">YMF1.00683</strain>
    </source>
</reference>
<evidence type="ECO:0000256" key="7">
    <source>
        <dbReference type="RuleBase" id="RU000454"/>
    </source>
</evidence>